<dbReference type="GO" id="GO:0031347">
    <property type="term" value="P:regulation of defense response"/>
    <property type="evidence" value="ECO:0000318"/>
    <property type="project" value="GO_Central"/>
</dbReference>
<sequence>MERDFMGLAVKQEMPEEPATNPAVAISSAILQRSFSNKALPQYLSFKNALGNNPKTGFDSLASAGLVTITTTHEAVDSIHRPYSAGTQKKHMMLEKQSRTNYTMTTYPPPQIGGNSVHQSHEVRVLPVANQTHQISVSTSNMHGRQSLISPAGQNLISIVNQNPARGGQISNPISILPTLNGVVGTTELRGAPKTSAGPAQLTIFYAGSVSVYDNISPEKAQAIMLLAGNAPPAGIPSTTSTASPVQRIPKSSSVDAFVVNKCHSTTSPSFSSPIPITTHGASQSIGVSNNTNQITMSIRSIGVLTNSPSNKTEPSKIVRSQESHPPSRTLSAVPQARKASLARFLEKRKERVLSASPYDNSKQISQYSTPGSGSWSFFANSSGSSVLPATN</sequence>
<keyword evidence="2" id="KW-1184">Jasmonic acid signaling pathway</keyword>
<dbReference type="InterPro" id="IPR018467">
    <property type="entry name" value="CCT_CS"/>
</dbReference>
<dbReference type="AlphaFoldDB" id="A0A1S4B9T0"/>
<dbReference type="PANTHER" id="PTHR33077">
    <property type="entry name" value="PROTEIN TIFY 4A-RELATED-RELATED"/>
    <property type="match status" value="1"/>
</dbReference>
<comment type="similarity">
    <text evidence="1 2">Belongs to the TIFY/JAZ family.</text>
</comment>
<dbReference type="GO" id="GO:2000022">
    <property type="term" value="P:regulation of jasmonic acid mediated signaling pathway"/>
    <property type="evidence" value="ECO:0000318"/>
    <property type="project" value="GO_Central"/>
</dbReference>
<dbReference type="RefSeq" id="XP_016485553.1">
    <property type="nucleotide sequence ID" value="XM_016630067.2"/>
</dbReference>
<dbReference type="Pfam" id="PF09425">
    <property type="entry name" value="Jas_motif"/>
    <property type="match status" value="1"/>
</dbReference>
<keyword evidence="2" id="KW-0539">Nucleus</keyword>
<dbReference type="InterPro" id="IPR010399">
    <property type="entry name" value="Tify_dom"/>
</dbReference>
<keyword evidence="5" id="KW-1185">Reference proteome</keyword>
<gene>
    <name evidence="6" type="primary">LOC107805959</name>
</gene>
<evidence type="ECO:0000313" key="5">
    <source>
        <dbReference type="Proteomes" id="UP000790787"/>
    </source>
</evidence>
<comment type="domain">
    <text evidence="2">The jas domain is required for interaction with COI1.</text>
</comment>
<dbReference type="GeneID" id="107805959"/>
<dbReference type="Proteomes" id="UP000790787">
    <property type="component" value="Chromosome 8"/>
</dbReference>
<dbReference type="SMART" id="SM00979">
    <property type="entry name" value="TIFY"/>
    <property type="match status" value="1"/>
</dbReference>
<dbReference type="PANTHER" id="PTHR33077:SF90">
    <property type="entry name" value="PROTEIN TIFY 7"/>
    <property type="match status" value="1"/>
</dbReference>
<evidence type="ECO:0000313" key="6">
    <source>
        <dbReference type="RefSeq" id="XP_016485553.1"/>
    </source>
</evidence>
<feature type="compositionally biased region" description="Polar residues" evidence="3">
    <location>
        <begin position="324"/>
        <end position="333"/>
    </location>
</feature>
<dbReference type="KEGG" id="nta:107805959"/>
<dbReference type="STRING" id="4097.A0A1S4B9T0"/>
<dbReference type="InterPro" id="IPR040390">
    <property type="entry name" value="TIFY/JAZ"/>
</dbReference>
<evidence type="ECO:0000256" key="2">
    <source>
        <dbReference type="RuleBase" id="RU369065"/>
    </source>
</evidence>
<evidence type="ECO:0000256" key="1">
    <source>
        <dbReference type="ARBA" id="ARBA00008614"/>
    </source>
</evidence>
<feature type="domain" description="Tify" evidence="4">
    <location>
        <begin position="195"/>
        <end position="230"/>
    </location>
</feature>
<feature type="region of interest" description="Disordered" evidence="3">
    <location>
        <begin position="306"/>
        <end position="336"/>
    </location>
</feature>
<dbReference type="GO" id="GO:0005634">
    <property type="term" value="C:nucleus"/>
    <property type="evidence" value="ECO:0000318"/>
    <property type="project" value="GO_Central"/>
</dbReference>
<protein>
    <recommendedName>
        <fullName evidence="2">Protein TIFY</fullName>
    </recommendedName>
    <alternativeName>
        <fullName evidence="2">Jasmonate ZIM domain-containing protein</fullName>
    </alternativeName>
</protein>
<dbReference type="PROSITE" id="PS51320">
    <property type="entry name" value="TIFY"/>
    <property type="match status" value="1"/>
</dbReference>
<dbReference type="RefSeq" id="XP_016485553.1">
    <property type="nucleotide sequence ID" value="XM_016630067.1"/>
</dbReference>
<organism evidence="5 6">
    <name type="scientific">Nicotiana tabacum</name>
    <name type="common">Common tobacco</name>
    <dbReference type="NCBI Taxonomy" id="4097"/>
    <lineage>
        <taxon>Eukaryota</taxon>
        <taxon>Viridiplantae</taxon>
        <taxon>Streptophyta</taxon>
        <taxon>Embryophyta</taxon>
        <taxon>Tracheophyta</taxon>
        <taxon>Spermatophyta</taxon>
        <taxon>Magnoliopsida</taxon>
        <taxon>eudicotyledons</taxon>
        <taxon>Gunneridae</taxon>
        <taxon>Pentapetalae</taxon>
        <taxon>asterids</taxon>
        <taxon>lamiids</taxon>
        <taxon>Solanales</taxon>
        <taxon>Solanaceae</taxon>
        <taxon>Nicotianoideae</taxon>
        <taxon>Nicotianeae</taxon>
        <taxon>Nicotiana</taxon>
    </lineage>
</organism>
<proteinExistence type="inferred from homology"/>
<dbReference type="Pfam" id="PF06200">
    <property type="entry name" value="tify"/>
    <property type="match status" value="1"/>
</dbReference>
<dbReference type="GO" id="GO:0009611">
    <property type="term" value="P:response to wounding"/>
    <property type="evidence" value="ECO:0000318"/>
    <property type="project" value="GO_Central"/>
</dbReference>
<reference evidence="5" key="1">
    <citation type="journal article" date="2014" name="Nat. Commun.">
        <title>The tobacco genome sequence and its comparison with those of tomato and potato.</title>
        <authorList>
            <person name="Sierro N."/>
            <person name="Battey J.N."/>
            <person name="Ouadi S."/>
            <person name="Bakaher N."/>
            <person name="Bovet L."/>
            <person name="Willig A."/>
            <person name="Goepfert S."/>
            <person name="Peitsch M.C."/>
            <person name="Ivanov N.V."/>
        </authorList>
    </citation>
    <scope>NUCLEOTIDE SEQUENCE [LARGE SCALE GENOMIC DNA]</scope>
</reference>
<accession>A0A1S4B9T0</accession>
<reference evidence="6" key="2">
    <citation type="submission" date="2025-08" db="UniProtKB">
        <authorList>
            <consortium name="RefSeq"/>
        </authorList>
    </citation>
    <scope>IDENTIFICATION</scope>
    <source>
        <tissue evidence="6">Leaf</tissue>
    </source>
</reference>
<evidence type="ECO:0000256" key="3">
    <source>
        <dbReference type="SAM" id="MobiDB-lite"/>
    </source>
</evidence>
<evidence type="ECO:0000259" key="4">
    <source>
        <dbReference type="PROSITE" id="PS51320"/>
    </source>
</evidence>
<dbReference type="PaxDb" id="4097-A0A1S4B9T0"/>
<feature type="compositionally biased region" description="Basic and acidic residues" evidence="3">
    <location>
        <begin position="314"/>
        <end position="323"/>
    </location>
</feature>
<name>A0A1S4B9T0_TOBAC</name>
<comment type="function">
    <text evidence="2">Repressor of jasmonate responses.</text>
</comment>
<comment type="subcellular location">
    <subcellularLocation>
        <location evidence="2">Nucleus</location>
    </subcellularLocation>
</comment>
<dbReference type="OrthoDB" id="1939212at2759"/>